<proteinExistence type="predicted"/>
<dbReference type="HOGENOM" id="CLU_3287145_0_0_9"/>
<dbReference type="EMBL" id="ACCJ01000229">
    <property type="protein sequence ID" value="EEG54771.1"/>
    <property type="molecule type" value="Genomic_DNA"/>
</dbReference>
<organism evidence="2 3">
    <name type="scientific">[Clostridium] asparagiforme DSM 15981</name>
    <dbReference type="NCBI Taxonomy" id="518636"/>
    <lineage>
        <taxon>Bacteria</taxon>
        <taxon>Bacillati</taxon>
        <taxon>Bacillota</taxon>
        <taxon>Clostridia</taxon>
        <taxon>Lachnospirales</taxon>
        <taxon>Lachnospiraceae</taxon>
        <taxon>Enterocloster</taxon>
    </lineage>
</organism>
<comment type="caution">
    <text evidence="2">The sequence shown here is derived from an EMBL/GenBank/DDBJ whole genome shotgun (WGS) entry which is preliminary data.</text>
</comment>
<reference evidence="2 3" key="1">
    <citation type="submission" date="2009-02" db="EMBL/GenBank/DDBJ databases">
        <title>Draft genome sequence of Clostridium asparagiforme (DSM 15981).</title>
        <authorList>
            <person name="Sudarsanam P."/>
            <person name="Ley R."/>
            <person name="Guruge J."/>
            <person name="Turnbaugh P.J."/>
            <person name="Mahowald M."/>
            <person name="Liep D."/>
            <person name="Gordon J."/>
        </authorList>
    </citation>
    <scope>NUCLEOTIDE SEQUENCE [LARGE SCALE GENOMIC DNA]</scope>
    <source>
        <strain evidence="2 3">DSM 15981</strain>
    </source>
</reference>
<evidence type="ECO:0000256" key="1">
    <source>
        <dbReference type="SAM" id="Phobius"/>
    </source>
</evidence>
<keyword evidence="3" id="KW-1185">Reference proteome</keyword>
<evidence type="ECO:0000313" key="3">
    <source>
        <dbReference type="Proteomes" id="UP000004756"/>
    </source>
</evidence>
<dbReference type="Proteomes" id="UP000004756">
    <property type="component" value="Unassembled WGS sequence"/>
</dbReference>
<keyword evidence="1" id="KW-0472">Membrane</keyword>
<accession>C0D1N5</accession>
<name>C0D1N5_9FIRM</name>
<gene>
    <name evidence="2" type="ORF">CLOSTASPAR_03174</name>
</gene>
<sequence>MIFCYGQDVFIFIMIHILPLVLLCLIGYNSYENPTMDTIQ</sequence>
<evidence type="ECO:0000313" key="2">
    <source>
        <dbReference type="EMBL" id="EEG54771.1"/>
    </source>
</evidence>
<dbReference type="AlphaFoldDB" id="C0D1N5"/>
<protein>
    <submittedName>
        <fullName evidence="2">Uncharacterized protein</fullName>
    </submittedName>
</protein>
<feature type="transmembrane region" description="Helical" evidence="1">
    <location>
        <begin position="9"/>
        <end position="28"/>
    </location>
</feature>
<keyword evidence="1" id="KW-0812">Transmembrane</keyword>
<keyword evidence="1" id="KW-1133">Transmembrane helix</keyword>